<evidence type="ECO:0000313" key="4">
    <source>
        <dbReference type="Proteomes" id="UP000663838"/>
    </source>
</evidence>
<feature type="domain" description="C-type lectin" evidence="2">
    <location>
        <begin position="940"/>
        <end position="1099"/>
    </location>
</feature>
<proteinExistence type="predicted"/>
<dbReference type="InterPro" id="IPR050801">
    <property type="entry name" value="Ca-Dep_Lectins_ImmuneDev"/>
</dbReference>
<dbReference type="Gene3D" id="3.10.100.10">
    <property type="entry name" value="Mannose-Binding Protein A, subunit A"/>
    <property type="match status" value="3"/>
</dbReference>
<evidence type="ECO:0000259" key="2">
    <source>
        <dbReference type="SMART" id="SM00034"/>
    </source>
</evidence>
<accession>A0A820W808</accession>
<dbReference type="SMART" id="SM00034">
    <property type="entry name" value="CLECT"/>
    <property type="match status" value="2"/>
</dbReference>
<dbReference type="CDD" id="cd00037">
    <property type="entry name" value="CLECT"/>
    <property type="match status" value="1"/>
</dbReference>
<protein>
    <recommendedName>
        <fullName evidence="2">C-type lectin domain-containing protein</fullName>
    </recommendedName>
</protein>
<feature type="transmembrane region" description="Helical" evidence="1">
    <location>
        <begin position="1133"/>
        <end position="1154"/>
    </location>
</feature>
<gene>
    <name evidence="3" type="ORF">TOA249_LOCUS4412</name>
</gene>
<comment type="caution">
    <text evidence="3">The sequence shown here is derived from an EMBL/GenBank/DDBJ whole genome shotgun (WGS) entry which is preliminary data.</text>
</comment>
<feature type="domain" description="C-type lectin" evidence="2">
    <location>
        <begin position="759"/>
        <end position="909"/>
    </location>
</feature>
<dbReference type="EMBL" id="CAJOBS010000168">
    <property type="protein sequence ID" value="CAF4513053.1"/>
    <property type="molecule type" value="Genomic_DNA"/>
</dbReference>
<dbReference type="InterPro" id="IPR016187">
    <property type="entry name" value="CTDL_fold"/>
</dbReference>
<dbReference type="PANTHER" id="PTHR22801">
    <property type="entry name" value="LITHOSTATHINE"/>
    <property type="match status" value="1"/>
</dbReference>
<organism evidence="3 4">
    <name type="scientific">Rotaria socialis</name>
    <dbReference type="NCBI Taxonomy" id="392032"/>
    <lineage>
        <taxon>Eukaryota</taxon>
        <taxon>Metazoa</taxon>
        <taxon>Spiralia</taxon>
        <taxon>Gnathifera</taxon>
        <taxon>Rotifera</taxon>
        <taxon>Eurotatoria</taxon>
        <taxon>Bdelloidea</taxon>
        <taxon>Philodinida</taxon>
        <taxon>Philodinidae</taxon>
        <taxon>Rotaria</taxon>
    </lineage>
</organism>
<evidence type="ECO:0000313" key="3">
    <source>
        <dbReference type="EMBL" id="CAF4513053.1"/>
    </source>
</evidence>
<dbReference type="AlphaFoldDB" id="A0A820W808"/>
<name>A0A820W808_9BILA</name>
<dbReference type="SUPFAM" id="SSF56436">
    <property type="entry name" value="C-type lectin-like"/>
    <property type="match status" value="3"/>
</dbReference>
<evidence type="ECO:0000256" key="1">
    <source>
        <dbReference type="SAM" id="Phobius"/>
    </source>
</evidence>
<dbReference type="InterPro" id="IPR001304">
    <property type="entry name" value="C-type_lectin-like"/>
</dbReference>
<dbReference type="Proteomes" id="UP000663838">
    <property type="component" value="Unassembled WGS sequence"/>
</dbReference>
<dbReference type="PANTHER" id="PTHR22801:SF63">
    <property type="entry name" value="C-TYPE LECTIN DOMAIN-CONTAINING PROTEIN"/>
    <property type="match status" value="1"/>
</dbReference>
<keyword evidence="1" id="KW-0812">Transmembrane</keyword>
<sequence>MEPTLCFRLCQTPMVYLQTRICRCAGSGLMSYDRQRDSHCSTPCYIVINGDVKNNTCGGRGVYSVYAEEQFYTRHAHLLSYNIKFSSCQLWKTSGYYHTVQAEIDESSTNSSLSKLERCAAACLDRNTTTKSIGFNANSNQCLCIVSPKSNLESSRALYLETVSNSKCDRHCDNILGDSKVKHNFQCGSLSDQRIWAIYDLNYACPIDFVYVEEFQKCVFAEKGYRSTCSSPSITYVYDGNVTWNVLLRIIEKLHLTKSRISINFDNNVTIDPSWKCSNTENVNVPSTTSIDKNLNTNYVLERGCLLVVSGFSYLYRLSNKLCVEDPLNKDSISKNPTPGVFYRLTMNLMNSCPTDWFDLNGNCYRMSTEPKTIQEASVSCINKPIVETKDNDENIIFNDDDDDDDDVRSETNDENKNYTANIQNGEIVQYTSEWQAHLGYYLLDTNISSIQETPQPLRSFDREMPTLVFNINISRSSINEFQMINLNENKNSTVKGDSCILSTRSVIDEKESSVISNAQMNNCSKPRHVLCKTRSPYFRAHEHCLSKPLTLGLPTLISNYLSHELCITMCMDLKTNSVVLNKNKCYCLNADYSKMANNKLFYEQYRTKDCGNFCPGNQHQYCGNENVIITFYIFASSLPPIFDNNEKMPRLKSDFVYESCIHLNIVDQSTMYAFNLTRAIDVHPRHCLELCVKYQQKYALMNSNKCLCTNIRLKKRNDKLSAFIKYNCTQECQGNYFYTCGSSSNSTIYSMYTMETTCPRGFKVIKEQKRCVHANISANTISFTSAQAYCKSVGGMLAKINDVLEIQDILPKSVLARSVYSIYSSDSARRRAYNESKYFWIDRKSDVSRMNTASDHSIVRCSLTPHTVDGNCIVLRYEKIIIHESVTYQQCFTESDQCSSMSAIPVCVDQHLELNSTVNQPSKGNELLESVNTTVDYSCGNNAEYHLINGFCYKVNIHEVTWHDAKSECERENTTLFIPEDELTLKSIRSLFLRQRSYTSSSVIHVGVFNDKKDRSGTKYDGIYESSSSNILDSDSTSPSCGKTFRGRYPSAFSSMARNDRSTSKLTGCGYVDLRPAMELSISCDKLPCEQLAAVVCQKASIPKSRAVVAKLVYDGSSLNGQSTSVDKHLTAVFWMFSLVFILLIIGFTYVLYKRYLMRNGHNIIIKTRGNNDSAYSQLSTGNELDLN</sequence>
<keyword evidence="1" id="KW-1133">Transmembrane helix</keyword>
<reference evidence="3" key="1">
    <citation type="submission" date="2021-02" db="EMBL/GenBank/DDBJ databases">
        <authorList>
            <person name="Nowell W R."/>
        </authorList>
    </citation>
    <scope>NUCLEOTIDE SEQUENCE</scope>
</reference>
<keyword evidence="1" id="KW-0472">Membrane</keyword>
<dbReference type="InterPro" id="IPR016186">
    <property type="entry name" value="C-type_lectin-like/link_sf"/>
</dbReference>